<dbReference type="EMBL" id="QEKQ01000002">
    <property type="protein sequence ID" value="PVY77970.1"/>
    <property type="molecule type" value="Genomic_DNA"/>
</dbReference>
<dbReference type="OrthoDB" id="9798485at2"/>
<gene>
    <name evidence="1" type="ORF">C8D92_1022</name>
</gene>
<evidence type="ECO:0008006" key="3">
    <source>
        <dbReference type="Google" id="ProtNLM"/>
    </source>
</evidence>
<reference evidence="1 2" key="1">
    <citation type="submission" date="2018-04" db="EMBL/GenBank/DDBJ databases">
        <title>Genomic Encyclopedia of Type Strains, Phase IV (KMG-IV): sequencing the most valuable type-strain genomes for metagenomic binning, comparative biology and taxonomic classification.</title>
        <authorList>
            <person name="Goeker M."/>
        </authorList>
    </citation>
    <scope>NUCLEOTIDE SEQUENCE [LARGE SCALE GENOMIC DNA]</scope>
    <source>
        <strain evidence="1 2">DSM 28688</strain>
    </source>
</reference>
<dbReference type="AlphaFoldDB" id="A0A2U1CYV6"/>
<sequence>MNAEDFDEKFDADKQDVVDDLDLSTARRVNQEQKRINVDFPSWVVEALDREAARIGVTRQSIIKVWLVERLEADAANKALNGDAASGAR</sequence>
<organism evidence="1 2">
    <name type="scientific">Tamilnaduibacter salinus</name>
    <dbReference type="NCBI Taxonomy" id="1484056"/>
    <lineage>
        <taxon>Bacteria</taxon>
        <taxon>Pseudomonadati</taxon>
        <taxon>Pseudomonadota</taxon>
        <taxon>Gammaproteobacteria</taxon>
        <taxon>Pseudomonadales</taxon>
        <taxon>Marinobacteraceae</taxon>
        <taxon>Tamilnaduibacter</taxon>
    </lineage>
</organism>
<accession>A0A2U1CYV6</accession>
<dbReference type="RefSeq" id="WP_116918350.1">
    <property type="nucleotide sequence ID" value="NZ_QEKQ01000002.1"/>
</dbReference>
<dbReference type="NCBIfam" id="NF047399">
    <property type="entry name" value="BrnA_antitoxin_add"/>
    <property type="match status" value="1"/>
</dbReference>
<name>A0A2U1CYV6_9GAMM</name>
<evidence type="ECO:0000313" key="2">
    <source>
        <dbReference type="Proteomes" id="UP000245887"/>
    </source>
</evidence>
<proteinExistence type="predicted"/>
<protein>
    <recommendedName>
        <fullName evidence="3">CopG family transcriptional regulator</fullName>
    </recommendedName>
</protein>
<comment type="caution">
    <text evidence="1">The sequence shown here is derived from an EMBL/GenBank/DDBJ whole genome shotgun (WGS) entry which is preliminary data.</text>
</comment>
<dbReference type="Proteomes" id="UP000245887">
    <property type="component" value="Unassembled WGS sequence"/>
</dbReference>
<evidence type="ECO:0000313" key="1">
    <source>
        <dbReference type="EMBL" id="PVY77970.1"/>
    </source>
</evidence>